<dbReference type="Pfam" id="PF02138">
    <property type="entry name" value="Beach"/>
    <property type="match status" value="1"/>
</dbReference>
<dbReference type="SUPFAM" id="SSF81837">
    <property type="entry name" value="BEACH domain"/>
    <property type="match status" value="1"/>
</dbReference>
<dbReference type="STRING" id="691883.A0A058ZEZ9"/>
<dbReference type="CDD" id="cd06071">
    <property type="entry name" value="Beach"/>
    <property type="match status" value="1"/>
</dbReference>
<dbReference type="SUPFAM" id="SSF50729">
    <property type="entry name" value="PH domain-like"/>
    <property type="match status" value="1"/>
</dbReference>
<sequence>MTHSLASPALPASGPLLWTSQSSSSFVEAHRAVMRERGRQRFSLLHLDPGELYLEDFSVHLLMPIESAVNMGTRKVRGRLKLCTSSLVFEPVSDGLVSSPGDLLPLIRLRFRDITSVSSGSADRRAKVQAASRQSSGMLDSLLSLASFPTSSAGSGSSSASSDGLVVIETTRSIEMMAGGVAAPYLVKKDPPAFRFELNHVGLGTFLMTLQKYRSLDQLHAQDREVELRRIVHQLKEESKFDPAWLVSLDEACLRTYSCSRITPLVAMPGKLTITKERVYFHPISSIDPDPVSSYPVADIRQLVPRRYLMRQVGLELHMKDRRTLFVSFASRADRDHAHRLIQQQPGMGRSLATDSSRDALHLWQTGRISNYDYLWYLNSKADRTVNDLTQYPVFPWILSDYTSPTLDLSNPAVYRDLSKPIGALNPERLAALRDRYNEMPPPRFLYGTHYSTPGYVLYYLVRVAPEHALCLHGGKYDAADGRVFSRLASTWNNLLHGNSDVKELIPEFFQLPEDIQDDGYECFLENKRGLIQPSADPGSAAARLPDVELPPWAKNDPTKFIRMHREALESDFVSANLHKWIDLIFGYKQNGVEADKADNVFYHLTYEGSVDLDSITDPGERAVLELQITEFGQTPRQLFQVPHPARLSRAERDAIAASPVVEPLPSGGVSSPAGLGPGFGRPAPLVTGLSPGLGALGAGDLANSGDYYSPGGYASVCSSDLYYSPGGYASGGPHHQPTPGSVASPTPIVSSRISNIIGSHLTGVSSPVRPHFLGGEDGVPGFNAGGTPSSPTHHPYSYQLAEEAASPSLATPRGFGYDDVPVMTLRPVAGPGSPVVPYDLGGSSTPVRATGASAASPELAVTLADLRLYDSPAMGPGAGGGIAPSPGGLLLDERSEERRLAVTLADLRLYDSPAMGPGAGGGIAPSPGGLLLDEAAGRSRAGSLAGGLGPGGLAEGNATGSSIAPGAPGIEAGASWTTIESLELLFSDRLHRDCVTGIALAGAGDNFFTVSRDGSLKTFSIVERRQTKAMSLGGNTLSSCGVKSAEGCLDPVVVIGSWDSNVYLYSTTSGRIVETISAHENVVSAVQVSGPLLATASWDSTIRLWSSPVGTIGGRTVLVHELHDNHTEVHAISLSACGRLLVSGAADGLVCVWGLPGLEAMASGAAAPSLLASDFLPGAATALALVGGATASRLALASGYSPVPGESCSSVPPAVRIVDVDTLGGRTSLPLPTEGDTIRVFAGIDAPSPGSLGQGSAADRFLLGGGDSGQIFVWDLVQCVILCRVAAHNGPVTSLAVSPAGIVVSGSMDNTVKIWSINGLGNLSARTSST</sequence>
<dbReference type="SUPFAM" id="SSF50978">
    <property type="entry name" value="WD40 repeat-like"/>
    <property type="match status" value="1"/>
</dbReference>
<dbReference type="PROSITE" id="PS50082">
    <property type="entry name" value="WD_REPEATS_2"/>
    <property type="match status" value="3"/>
</dbReference>
<organism evidence="6">
    <name type="scientific">Fonticula alba</name>
    <name type="common">Slime mold</name>
    <dbReference type="NCBI Taxonomy" id="691883"/>
    <lineage>
        <taxon>Eukaryota</taxon>
        <taxon>Rotosphaerida</taxon>
        <taxon>Fonticulaceae</taxon>
        <taxon>Fonticula</taxon>
    </lineage>
</organism>
<dbReference type="InterPro" id="IPR036322">
    <property type="entry name" value="WD40_repeat_dom_sf"/>
</dbReference>
<dbReference type="InterPro" id="IPR011993">
    <property type="entry name" value="PH-like_dom_sf"/>
</dbReference>
<evidence type="ECO:0000256" key="1">
    <source>
        <dbReference type="ARBA" id="ARBA00022574"/>
    </source>
</evidence>
<feature type="repeat" description="WD" evidence="3">
    <location>
        <begin position="1286"/>
        <end position="1319"/>
    </location>
</feature>
<dbReference type="EMBL" id="KB932201">
    <property type="protein sequence ID" value="KCV72949.1"/>
    <property type="molecule type" value="Genomic_DNA"/>
</dbReference>
<dbReference type="PROSITE" id="PS50294">
    <property type="entry name" value="WD_REPEATS_REGION"/>
    <property type="match status" value="2"/>
</dbReference>
<name>A0A058ZEZ9_FONAL</name>
<dbReference type="Proteomes" id="UP000030693">
    <property type="component" value="Unassembled WGS sequence"/>
</dbReference>
<dbReference type="SMART" id="SM00320">
    <property type="entry name" value="WD40"/>
    <property type="match status" value="6"/>
</dbReference>
<protein>
    <recommendedName>
        <fullName evidence="8">BEACH domain-containing protein</fullName>
    </recommendedName>
</protein>
<keyword evidence="1 3" id="KW-0853">WD repeat</keyword>
<dbReference type="InterPro" id="IPR000409">
    <property type="entry name" value="BEACH_dom"/>
</dbReference>
<gene>
    <name evidence="6" type="ORF">H696_00503</name>
</gene>
<dbReference type="Gene3D" id="2.30.29.30">
    <property type="entry name" value="Pleckstrin-homology domain (PH domain)/Phosphotyrosine-binding domain (PTB)"/>
    <property type="match status" value="1"/>
</dbReference>
<dbReference type="InterPro" id="IPR020472">
    <property type="entry name" value="WD40_PAC1"/>
</dbReference>
<accession>A0A058ZEZ9</accession>
<evidence type="ECO:0000259" key="5">
    <source>
        <dbReference type="PROSITE" id="PS51783"/>
    </source>
</evidence>
<dbReference type="InterPro" id="IPR036372">
    <property type="entry name" value="BEACH_dom_sf"/>
</dbReference>
<evidence type="ECO:0000313" key="6">
    <source>
        <dbReference type="EMBL" id="KCV72949.1"/>
    </source>
</evidence>
<dbReference type="eggNOG" id="KOG1787">
    <property type="taxonomic scope" value="Eukaryota"/>
</dbReference>
<dbReference type="PANTHER" id="PTHR13743">
    <property type="entry name" value="BEIGE/BEACH-RELATED"/>
    <property type="match status" value="1"/>
</dbReference>
<dbReference type="PRINTS" id="PR00320">
    <property type="entry name" value="GPROTEINBRPT"/>
</dbReference>
<dbReference type="Gene3D" id="1.10.1540.10">
    <property type="entry name" value="BEACH domain"/>
    <property type="match status" value="1"/>
</dbReference>
<dbReference type="InterPro" id="IPR057496">
    <property type="entry name" value="FAN-like_PH"/>
</dbReference>
<evidence type="ECO:0000256" key="3">
    <source>
        <dbReference type="PROSITE-ProRule" id="PRU00221"/>
    </source>
</evidence>
<dbReference type="Pfam" id="PF00400">
    <property type="entry name" value="WD40"/>
    <property type="match status" value="3"/>
</dbReference>
<dbReference type="PROSITE" id="PS51783">
    <property type="entry name" value="PH_BEACH"/>
    <property type="match status" value="1"/>
</dbReference>
<dbReference type="eggNOG" id="KOG1786">
    <property type="taxonomic scope" value="Eukaryota"/>
</dbReference>
<feature type="domain" description="BEACH" evidence="4">
    <location>
        <begin position="349"/>
        <end position="647"/>
    </location>
</feature>
<dbReference type="CDD" id="cd01201">
    <property type="entry name" value="PH_BEACH"/>
    <property type="match status" value="1"/>
</dbReference>
<evidence type="ECO:0000256" key="2">
    <source>
        <dbReference type="ARBA" id="ARBA00022737"/>
    </source>
</evidence>
<evidence type="ECO:0008006" key="8">
    <source>
        <dbReference type="Google" id="ProtNLM"/>
    </source>
</evidence>
<dbReference type="InterPro" id="IPR050865">
    <property type="entry name" value="BEACH_Domain"/>
</dbReference>
<dbReference type="OrthoDB" id="26681at2759"/>
<dbReference type="Pfam" id="PF14844">
    <property type="entry name" value="PH_BEACH"/>
    <property type="match status" value="1"/>
</dbReference>
<keyword evidence="2" id="KW-0677">Repeat</keyword>
<feature type="repeat" description="WD" evidence="3">
    <location>
        <begin position="1123"/>
        <end position="1164"/>
    </location>
</feature>
<dbReference type="GeneID" id="20525228"/>
<dbReference type="PANTHER" id="PTHR13743:SF123">
    <property type="entry name" value="PROTEIN FAN"/>
    <property type="match status" value="1"/>
</dbReference>
<evidence type="ECO:0000259" key="4">
    <source>
        <dbReference type="PROSITE" id="PS50197"/>
    </source>
</evidence>
<dbReference type="InterPro" id="IPR023362">
    <property type="entry name" value="PH-BEACH_dom"/>
</dbReference>
<dbReference type="Gene3D" id="2.130.10.10">
    <property type="entry name" value="YVTN repeat-like/Quinoprotein amine dehydrogenase"/>
    <property type="match status" value="2"/>
</dbReference>
<dbReference type="RefSeq" id="XP_009492650.1">
    <property type="nucleotide sequence ID" value="XM_009494375.1"/>
</dbReference>
<evidence type="ECO:0000313" key="7">
    <source>
        <dbReference type="Proteomes" id="UP000030693"/>
    </source>
</evidence>
<dbReference type="PROSITE" id="PS50197">
    <property type="entry name" value="BEACH"/>
    <property type="match status" value="1"/>
</dbReference>
<dbReference type="InterPro" id="IPR015943">
    <property type="entry name" value="WD40/YVTN_repeat-like_dom_sf"/>
</dbReference>
<dbReference type="InterPro" id="IPR001680">
    <property type="entry name" value="WD40_rpt"/>
</dbReference>
<proteinExistence type="predicted"/>
<keyword evidence="7" id="KW-1185">Reference proteome</keyword>
<dbReference type="SMART" id="SM01026">
    <property type="entry name" value="Beach"/>
    <property type="match status" value="1"/>
</dbReference>
<feature type="repeat" description="WD" evidence="3">
    <location>
        <begin position="1077"/>
        <end position="1107"/>
    </location>
</feature>
<dbReference type="Pfam" id="PF25400">
    <property type="entry name" value="PH_FAN"/>
    <property type="match status" value="1"/>
</dbReference>
<dbReference type="OMA" id="EETYANG"/>
<reference evidence="6" key="1">
    <citation type="submission" date="2013-04" db="EMBL/GenBank/DDBJ databases">
        <title>The Genome Sequence of Fonticula alba ATCC 38817.</title>
        <authorList>
            <consortium name="The Broad Institute Genomics Platform"/>
            <person name="Russ C."/>
            <person name="Cuomo C."/>
            <person name="Burger G."/>
            <person name="Gray M.W."/>
            <person name="Holland P.W.H."/>
            <person name="King N."/>
            <person name="Lang F.B.F."/>
            <person name="Roger A.J."/>
            <person name="Ruiz-Trillo I."/>
            <person name="Brown M."/>
            <person name="Walker B."/>
            <person name="Young S."/>
            <person name="Zeng Q."/>
            <person name="Gargeya S."/>
            <person name="Fitzgerald M."/>
            <person name="Haas B."/>
            <person name="Abouelleil A."/>
            <person name="Allen A.W."/>
            <person name="Alvarado L."/>
            <person name="Arachchi H.M."/>
            <person name="Berlin A.M."/>
            <person name="Chapman S.B."/>
            <person name="Gainer-Dewar J."/>
            <person name="Goldberg J."/>
            <person name="Griggs A."/>
            <person name="Gujja S."/>
            <person name="Hansen M."/>
            <person name="Howarth C."/>
            <person name="Imamovic A."/>
            <person name="Ireland A."/>
            <person name="Larimer J."/>
            <person name="McCowan C."/>
            <person name="Murphy C."/>
            <person name="Pearson M."/>
            <person name="Poon T.W."/>
            <person name="Priest M."/>
            <person name="Roberts A."/>
            <person name="Saif S."/>
            <person name="Shea T."/>
            <person name="Sisk P."/>
            <person name="Sykes S."/>
            <person name="Wortman J."/>
            <person name="Nusbaum C."/>
            <person name="Birren B."/>
        </authorList>
    </citation>
    <scope>NUCLEOTIDE SEQUENCE [LARGE SCALE GENOMIC DNA]</scope>
    <source>
        <strain evidence="6">ATCC 38817</strain>
    </source>
</reference>
<feature type="domain" description="BEACH-type PH" evidence="5">
    <location>
        <begin position="248"/>
        <end position="343"/>
    </location>
</feature>